<evidence type="ECO:0000259" key="3">
    <source>
        <dbReference type="PROSITE" id="PS50181"/>
    </source>
</evidence>
<dbReference type="PANTHER" id="PTHR44436">
    <property type="entry name" value="F-BOX/WD REPEAT-CONTAINING PROTEIN 2"/>
    <property type="match status" value="1"/>
</dbReference>
<proteinExistence type="predicted"/>
<dbReference type="Gene3D" id="1.20.1280.50">
    <property type="match status" value="1"/>
</dbReference>
<dbReference type="InterPro" id="IPR042627">
    <property type="entry name" value="FBXW2"/>
</dbReference>
<dbReference type="PANTHER" id="PTHR44436:SF1">
    <property type="entry name" value="F-BOX_WD REPEAT-CONTAINING PROTEIN 2"/>
    <property type="match status" value="1"/>
</dbReference>
<gene>
    <name evidence="4" type="ORF">OKIOD_LOCUS7869</name>
</gene>
<keyword evidence="5" id="KW-1185">Reference proteome</keyword>
<evidence type="ECO:0000256" key="2">
    <source>
        <dbReference type="ARBA" id="ARBA00022737"/>
    </source>
</evidence>
<dbReference type="PROSITE" id="PS50181">
    <property type="entry name" value="FBOX"/>
    <property type="match status" value="1"/>
</dbReference>
<keyword evidence="1" id="KW-0853">WD repeat</keyword>
<dbReference type="SUPFAM" id="SSF81383">
    <property type="entry name" value="F-box domain"/>
    <property type="match status" value="1"/>
</dbReference>
<dbReference type="SUPFAM" id="SSF50978">
    <property type="entry name" value="WD40 repeat-like"/>
    <property type="match status" value="1"/>
</dbReference>
<reference evidence="4 5" key="1">
    <citation type="submission" date="2021-04" db="EMBL/GenBank/DDBJ databases">
        <authorList>
            <person name="Bliznina A."/>
        </authorList>
    </citation>
    <scope>NUCLEOTIDE SEQUENCE [LARGE SCALE GENOMIC DNA]</scope>
</reference>
<sequence length="434" mass="48790">MQRASNTAKFTKMFSAMSDCGKLSTLSRLSDILDCRLCYFVSVFLATRKFIDFFSQLPEDVSKKILEYLGPQCLLNAGMVSKAWKNLVEDKDLWKSQIKNASFPMPVYDENMIAKDFFMKHARRFQRWKLFNPLTRTISKWPATLVVKLNDRIISGSKGCVRIWESSKINIEPEGVVSIGKADTNAFIPLNNQLLIFCSNGYLKVLDFTDCASRSMEEPKFEQKLSKHPLTCASRWVDRANENNGEVIVVGDGDGNIIIYNYEDKAIKMKKKIHKDEVLKVSVHFAFDMQDAIIVSGGKDFSIKVTKLSTLTLMHSFSIASALTSFHVLSSGEIIIVMKNSVARSNLLQMKSEPVWETKVSTYFTSSEIIFQDGQRCMVLIGTIEGKIYIVDAESGSIQSKTRAHRGEVKSMLQIEDTSLLSADAGGIVFSTFA</sequence>
<dbReference type="Gene3D" id="2.130.10.10">
    <property type="entry name" value="YVTN repeat-like/Quinoprotein amine dehydrogenase"/>
    <property type="match status" value="2"/>
</dbReference>
<keyword evidence="2" id="KW-0677">Repeat</keyword>
<name>A0ABN7SG74_OIKDI</name>
<evidence type="ECO:0000313" key="5">
    <source>
        <dbReference type="Proteomes" id="UP001158576"/>
    </source>
</evidence>
<organism evidence="4 5">
    <name type="scientific">Oikopleura dioica</name>
    <name type="common">Tunicate</name>
    <dbReference type="NCBI Taxonomy" id="34765"/>
    <lineage>
        <taxon>Eukaryota</taxon>
        <taxon>Metazoa</taxon>
        <taxon>Chordata</taxon>
        <taxon>Tunicata</taxon>
        <taxon>Appendicularia</taxon>
        <taxon>Copelata</taxon>
        <taxon>Oikopleuridae</taxon>
        <taxon>Oikopleura</taxon>
    </lineage>
</organism>
<dbReference type="InterPro" id="IPR036047">
    <property type="entry name" value="F-box-like_dom_sf"/>
</dbReference>
<dbReference type="Proteomes" id="UP001158576">
    <property type="component" value="Chromosome XSR"/>
</dbReference>
<accession>A0ABN7SG74</accession>
<dbReference type="InterPro" id="IPR001810">
    <property type="entry name" value="F-box_dom"/>
</dbReference>
<evidence type="ECO:0000256" key="1">
    <source>
        <dbReference type="ARBA" id="ARBA00022574"/>
    </source>
</evidence>
<feature type="domain" description="F-box" evidence="3">
    <location>
        <begin position="51"/>
        <end position="97"/>
    </location>
</feature>
<evidence type="ECO:0000313" key="4">
    <source>
        <dbReference type="EMBL" id="CAG5099166.1"/>
    </source>
</evidence>
<dbReference type="EMBL" id="OU015569">
    <property type="protein sequence ID" value="CAG5099166.1"/>
    <property type="molecule type" value="Genomic_DNA"/>
</dbReference>
<dbReference type="InterPro" id="IPR015943">
    <property type="entry name" value="WD40/YVTN_repeat-like_dom_sf"/>
</dbReference>
<dbReference type="Pfam" id="PF00646">
    <property type="entry name" value="F-box"/>
    <property type="match status" value="1"/>
</dbReference>
<dbReference type="SMART" id="SM00256">
    <property type="entry name" value="FBOX"/>
    <property type="match status" value="1"/>
</dbReference>
<dbReference type="InterPro" id="IPR036322">
    <property type="entry name" value="WD40_repeat_dom_sf"/>
</dbReference>
<protein>
    <submittedName>
        <fullName evidence="4">Oidioi.mRNA.OKI2018_I69.XSR.g16311.t1.cds</fullName>
    </submittedName>
</protein>